<dbReference type="EMBL" id="MFKF01000266">
    <property type="protein sequence ID" value="OGG47804.1"/>
    <property type="molecule type" value="Genomic_DNA"/>
</dbReference>
<keyword evidence="1" id="KW-0472">Membrane</keyword>
<evidence type="ECO:0000256" key="1">
    <source>
        <dbReference type="SAM" id="Phobius"/>
    </source>
</evidence>
<proteinExistence type="predicted"/>
<organism evidence="3 4">
    <name type="scientific">Handelsmanbacteria sp. (strain RIFCSPLOWO2_12_FULL_64_10)</name>
    <dbReference type="NCBI Taxonomy" id="1817868"/>
    <lineage>
        <taxon>Bacteria</taxon>
        <taxon>Candidatus Handelsmaniibacteriota</taxon>
    </lineage>
</organism>
<keyword evidence="1" id="KW-1133">Transmembrane helix</keyword>
<protein>
    <recommendedName>
        <fullName evidence="2">DUF362 domain-containing protein</fullName>
    </recommendedName>
</protein>
<comment type="caution">
    <text evidence="3">The sequence shown here is derived from an EMBL/GenBank/DDBJ whole genome shotgun (WGS) entry which is preliminary data.</text>
</comment>
<evidence type="ECO:0000313" key="4">
    <source>
        <dbReference type="Proteomes" id="UP000178606"/>
    </source>
</evidence>
<evidence type="ECO:0000259" key="2">
    <source>
        <dbReference type="Pfam" id="PF04015"/>
    </source>
</evidence>
<feature type="transmembrane region" description="Helical" evidence="1">
    <location>
        <begin position="12"/>
        <end position="32"/>
    </location>
</feature>
<feature type="domain" description="DUF362" evidence="2">
    <location>
        <begin position="93"/>
        <end position="288"/>
    </location>
</feature>
<sequence length="324" mass="34756">MDERRIDRREFLRRAGATGLAVAGVTAGALYLHGRRPGGLDGAVRRLKRYDVVLGPSEARMAIARGKSPEGLARAAVGAMGGMERFVRKGDVVLIKPNVAFDRAPSLGATTNPETLAAVVRLCLEAGARKALVTDNPINQPEGCFRKSGVERAAAEAGATLVYPRAGAFEEVFVGGEAIGTWPMLYAPLKEATKVIGVAPCKDHNLCGASMTMKNWYGLLGGRRNQFHQDIHGVIADFAHLIRPTLVFLDATRVLMRNGPTGGSLGDVAPADTVVCGVDMVAVDAFGYTLLGRDDEGPDYLRRAHARGLGNRDWKALHYREVQV</sequence>
<dbReference type="InterPro" id="IPR007160">
    <property type="entry name" value="DUF362"/>
</dbReference>
<dbReference type="PROSITE" id="PS51318">
    <property type="entry name" value="TAT"/>
    <property type="match status" value="1"/>
</dbReference>
<keyword evidence="1" id="KW-0812">Transmembrane</keyword>
<dbReference type="InterPro" id="IPR006311">
    <property type="entry name" value="TAT_signal"/>
</dbReference>
<dbReference type="AlphaFoldDB" id="A0A1F6CEY9"/>
<gene>
    <name evidence="3" type="ORF">A3F84_12735</name>
</gene>
<accession>A0A1F6CEY9</accession>
<dbReference type="Pfam" id="PF04015">
    <property type="entry name" value="DUF362"/>
    <property type="match status" value="1"/>
</dbReference>
<evidence type="ECO:0000313" key="3">
    <source>
        <dbReference type="EMBL" id="OGG47804.1"/>
    </source>
</evidence>
<reference evidence="3 4" key="1">
    <citation type="journal article" date="2016" name="Nat. Commun.">
        <title>Thousands of microbial genomes shed light on interconnected biogeochemical processes in an aquifer system.</title>
        <authorList>
            <person name="Anantharaman K."/>
            <person name="Brown C.T."/>
            <person name="Hug L.A."/>
            <person name="Sharon I."/>
            <person name="Castelle C.J."/>
            <person name="Probst A.J."/>
            <person name="Thomas B.C."/>
            <person name="Singh A."/>
            <person name="Wilkins M.J."/>
            <person name="Karaoz U."/>
            <person name="Brodie E.L."/>
            <person name="Williams K.H."/>
            <person name="Hubbard S.S."/>
            <person name="Banfield J.F."/>
        </authorList>
    </citation>
    <scope>NUCLEOTIDE SEQUENCE [LARGE SCALE GENOMIC DNA]</scope>
    <source>
        <strain evidence="4">RIFCSPLOWO2_12_FULL_64_10</strain>
    </source>
</reference>
<dbReference type="Proteomes" id="UP000178606">
    <property type="component" value="Unassembled WGS sequence"/>
</dbReference>
<name>A0A1F6CEY9_HANXR</name>